<dbReference type="Gene3D" id="3.40.30.10">
    <property type="entry name" value="Glutaredoxin"/>
    <property type="match status" value="1"/>
</dbReference>
<feature type="region of interest" description="Disordered" evidence="6">
    <location>
        <begin position="960"/>
        <end position="1153"/>
    </location>
</feature>
<evidence type="ECO:0000313" key="8">
    <source>
        <dbReference type="EMBL" id="CEM47896.1"/>
    </source>
</evidence>
<feature type="compositionally biased region" description="Polar residues" evidence="6">
    <location>
        <begin position="139"/>
        <end position="158"/>
    </location>
</feature>
<feature type="region of interest" description="Disordered" evidence="6">
    <location>
        <begin position="84"/>
        <end position="113"/>
    </location>
</feature>
<keyword evidence="3" id="KW-0238">DNA-binding</keyword>
<dbReference type="GO" id="GO:0005634">
    <property type="term" value="C:nucleus"/>
    <property type="evidence" value="ECO:0007669"/>
    <property type="project" value="UniProtKB-SubCell"/>
</dbReference>
<feature type="region of interest" description="Disordered" evidence="6">
    <location>
        <begin position="714"/>
        <end position="760"/>
    </location>
</feature>
<feature type="compositionally biased region" description="Low complexity" evidence="6">
    <location>
        <begin position="1012"/>
        <end position="1024"/>
    </location>
</feature>
<feature type="compositionally biased region" description="Low complexity" evidence="6">
    <location>
        <begin position="169"/>
        <end position="222"/>
    </location>
</feature>
<dbReference type="Pfam" id="PF00847">
    <property type="entry name" value="AP2"/>
    <property type="match status" value="1"/>
</dbReference>
<evidence type="ECO:0000256" key="1">
    <source>
        <dbReference type="ARBA" id="ARBA00004123"/>
    </source>
</evidence>
<feature type="compositionally biased region" description="Low complexity" evidence="6">
    <location>
        <begin position="1068"/>
        <end position="1091"/>
    </location>
</feature>
<feature type="compositionally biased region" description="Basic and acidic residues" evidence="6">
    <location>
        <begin position="960"/>
        <end position="972"/>
    </location>
</feature>
<feature type="region of interest" description="Disordered" evidence="6">
    <location>
        <begin position="126"/>
        <end position="299"/>
    </location>
</feature>
<sequence length="1153" mass="123766">MSAYNRKGAKVLTFKGPEPGCRLPPLRLFRTKSPGPCSFSEKFQTGRHAIFGVPGAFVPEMGDAHSRRYESLINKMKKEELSATGRALRAKEEKRRLREQAERRARKERDLDAACEAERSARIASLMQTETEQDHGTENDGQTTAEREATTLTDTKNATAFLKGGSGGDSDSPCFSSPFSSLPINSSTCPSSFTPSSTSSSAPSASVKHTQTQQQPEEQQLQGKMKAEENEEGGCAGKIQQTISSAEEDTAADIKKERGGDGDEEMIVKEMESGGDGEESKELRNEYEKETDEMETEDDPELVDLGRPRMDFHLIVIDSVPVVRLWQRVMESSQQRQMEAEVEVIADPNASVAKWLGVARDMSKTDLGGIRCLPFFLLVEDGSLQTFETDEDPLGGDPWPLPMNTPAVGYSSVGPRGGSRFEVKVPVSLLFGEVNPSLLAAQHRQELRQGAAGGGFVGGRRGERQAIGEAEEEEEEEEGVEDREVEAEREWKEGLYRDRNGMAPPESSGGGELVKGMVVGPSSSGGHAVLSAWGVRKRRVSGCGGSTHLKANVVGGSLYTLGGVCGEEGETAERELRRKRARGSEAEVQPEPLSVPVRDRDAAHEAEKATLKRGRGLPRVSLQIDTEMLRLEGNGETQDVKGDRQRAGARTSESLRGASIRHSFSPSLSAPAAAASAASVGLGVSPAMGAGGLSVGGLSGISPAGFLRRSPGGMSAMSLSHSHCSVSVGSVSDGERDREDGAGVGGHGRGRGRGMMPMGGEPEEGRRVRAHKAAEIVLEGLETSTNSGLTGVSYTAQNGGTWMTAFVRSDRNVGKVQTSRKFRVREHGFTEAKRLAIQFRLVHHNPFERYTKERNAVNAGIKGVYFHKSSKCWRASWKQQGRGISKDFKVSEFGFDGAKERAIEFRKTNGPSIQMECGRLTRRDVRVWEALAESDDDVPFTRSDVESDASDVFRKITKRSREAVGRREEGERAAGGGETSQGVSVDVPVLDSISDGGGSEQGGRRVLRSHSRSPSSSRAPPTAAVGVGGPDGRAGDESRGRGLRSLSREALTGLGRERRTDTEQMSEVSAANGLSSISSKSLSVSRAPVGRRGVREERREPGCGSVSVGEGVESPSGVNGGDAGMLSPLSDEEDEGEEEHGEGTGRAEMEIDG</sequence>
<dbReference type="VEuPathDB" id="CryptoDB:Cvel_8566"/>
<dbReference type="InterPro" id="IPR001471">
    <property type="entry name" value="AP2/ERF_dom"/>
</dbReference>
<keyword evidence="2" id="KW-0805">Transcription regulation</keyword>
<feature type="compositionally biased region" description="Acidic residues" evidence="6">
    <location>
        <begin position="1130"/>
        <end position="1140"/>
    </location>
</feature>
<organism evidence="8">
    <name type="scientific">Chromera velia CCMP2878</name>
    <dbReference type="NCBI Taxonomy" id="1169474"/>
    <lineage>
        <taxon>Eukaryota</taxon>
        <taxon>Sar</taxon>
        <taxon>Alveolata</taxon>
        <taxon>Colpodellida</taxon>
        <taxon>Chromeraceae</taxon>
        <taxon>Chromera</taxon>
    </lineage>
</organism>
<evidence type="ECO:0000256" key="3">
    <source>
        <dbReference type="ARBA" id="ARBA00023125"/>
    </source>
</evidence>
<dbReference type="EMBL" id="CDMZ01003875">
    <property type="protein sequence ID" value="CEM47896.1"/>
    <property type="molecule type" value="Genomic_DNA"/>
</dbReference>
<feature type="compositionally biased region" description="Basic and acidic residues" evidence="6">
    <location>
        <begin position="89"/>
        <end position="113"/>
    </location>
</feature>
<evidence type="ECO:0000259" key="7">
    <source>
        <dbReference type="Pfam" id="PF00847"/>
    </source>
</evidence>
<name>A0A0G4HU82_9ALVE</name>
<keyword evidence="5" id="KW-0539">Nucleus</keyword>
<protein>
    <recommendedName>
        <fullName evidence="7">AP2/ERF domain-containing protein</fullName>
    </recommendedName>
</protein>
<dbReference type="GO" id="GO:0003700">
    <property type="term" value="F:DNA-binding transcription factor activity"/>
    <property type="evidence" value="ECO:0007669"/>
    <property type="project" value="InterPro"/>
</dbReference>
<keyword evidence="4" id="KW-0804">Transcription</keyword>
<feature type="compositionally biased region" description="Basic and acidic residues" evidence="6">
    <location>
        <begin position="1141"/>
        <end position="1153"/>
    </location>
</feature>
<evidence type="ECO:0000256" key="5">
    <source>
        <dbReference type="ARBA" id="ARBA00023242"/>
    </source>
</evidence>
<evidence type="ECO:0000256" key="6">
    <source>
        <dbReference type="SAM" id="MobiDB-lite"/>
    </source>
</evidence>
<evidence type="ECO:0000256" key="2">
    <source>
        <dbReference type="ARBA" id="ARBA00023015"/>
    </source>
</evidence>
<dbReference type="AlphaFoldDB" id="A0A0G4HU82"/>
<feature type="compositionally biased region" description="Acidic residues" evidence="6">
    <location>
        <begin position="289"/>
        <end position="299"/>
    </location>
</feature>
<feature type="compositionally biased region" description="Low complexity" evidence="6">
    <location>
        <begin position="715"/>
        <end position="732"/>
    </location>
</feature>
<dbReference type="Gene3D" id="1.20.5.2050">
    <property type="match status" value="2"/>
</dbReference>
<proteinExistence type="predicted"/>
<comment type="subcellular location">
    <subcellularLocation>
        <location evidence="1">Nucleus</location>
    </subcellularLocation>
</comment>
<feature type="region of interest" description="Disordered" evidence="6">
    <location>
        <begin position="451"/>
        <end position="488"/>
    </location>
</feature>
<gene>
    <name evidence="8" type="ORF">Cvel_8566</name>
</gene>
<dbReference type="GO" id="GO:0003677">
    <property type="term" value="F:DNA binding"/>
    <property type="evidence" value="ECO:0007669"/>
    <property type="project" value="UniProtKB-KW"/>
</dbReference>
<evidence type="ECO:0000256" key="4">
    <source>
        <dbReference type="ARBA" id="ARBA00023163"/>
    </source>
</evidence>
<feature type="region of interest" description="Disordered" evidence="6">
    <location>
        <begin position="631"/>
        <end position="660"/>
    </location>
</feature>
<reference evidence="8" key="1">
    <citation type="submission" date="2014-11" db="EMBL/GenBank/DDBJ databases">
        <authorList>
            <person name="Otto D Thomas"/>
            <person name="Naeem Raeece"/>
        </authorList>
    </citation>
    <scope>NUCLEOTIDE SEQUENCE</scope>
</reference>
<feature type="compositionally biased region" description="Acidic residues" evidence="6">
    <location>
        <begin position="469"/>
        <end position="485"/>
    </location>
</feature>
<feature type="domain" description="AP2/ERF" evidence="7">
    <location>
        <begin position="860"/>
        <end position="908"/>
    </location>
</feature>
<feature type="compositionally biased region" description="Basic and acidic residues" evidence="6">
    <location>
        <begin position="252"/>
        <end position="288"/>
    </location>
</feature>
<feature type="compositionally biased region" description="Low complexity" evidence="6">
    <location>
        <begin position="1102"/>
        <end position="1117"/>
    </location>
</feature>
<accession>A0A0G4HU82</accession>